<dbReference type="InterPro" id="IPR001841">
    <property type="entry name" value="Znf_RING"/>
</dbReference>
<dbReference type="SUPFAM" id="SSF57850">
    <property type="entry name" value="RING/U-box"/>
    <property type="match status" value="1"/>
</dbReference>
<dbReference type="GO" id="GO:0008270">
    <property type="term" value="F:zinc ion binding"/>
    <property type="evidence" value="ECO:0007669"/>
    <property type="project" value="UniProtKB-KW"/>
</dbReference>
<dbReference type="SMART" id="SM00184">
    <property type="entry name" value="RING"/>
    <property type="match status" value="1"/>
</dbReference>
<keyword evidence="1 3" id="KW-0479">Metal-binding</keyword>
<dbReference type="Pfam" id="PF15227">
    <property type="entry name" value="zf-C3HC4_4"/>
    <property type="match status" value="1"/>
</dbReference>
<evidence type="ECO:0000313" key="5">
    <source>
        <dbReference type="EMBL" id="KAK2172923.1"/>
    </source>
</evidence>
<accession>A0AAD9KJV0</accession>
<gene>
    <name evidence="5" type="ORF">NP493_919g00001</name>
</gene>
<dbReference type="AlphaFoldDB" id="A0AAD9KJV0"/>
<evidence type="ECO:0000256" key="3">
    <source>
        <dbReference type="PROSITE-ProRule" id="PRU00175"/>
    </source>
</evidence>
<protein>
    <recommendedName>
        <fullName evidence="4">RING-type domain-containing protein</fullName>
    </recommendedName>
</protein>
<feature type="domain" description="RING-type" evidence="4">
    <location>
        <begin position="11"/>
        <end position="50"/>
    </location>
</feature>
<dbReference type="Gene3D" id="3.30.40.10">
    <property type="entry name" value="Zinc/RING finger domain, C3HC4 (zinc finger)"/>
    <property type="match status" value="1"/>
</dbReference>
<dbReference type="EMBL" id="JAODUO010000917">
    <property type="protein sequence ID" value="KAK2172923.1"/>
    <property type="molecule type" value="Genomic_DNA"/>
</dbReference>
<keyword evidence="2" id="KW-0862">Zinc</keyword>
<keyword evidence="1 3" id="KW-0863">Zinc-finger</keyword>
<evidence type="ECO:0000256" key="1">
    <source>
        <dbReference type="ARBA" id="ARBA00022771"/>
    </source>
</evidence>
<proteinExistence type="predicted"/>
<sequence length="109" mass="12529">MAEDLPECCKCSYCFDLLVEPTTLNCGHSMCRHCRARWCLESGKKECPECVQVFLDISLRYGVCSLFLNNTMVLNSRTTVIYTKDRILCVRIDEGYPETPTFVNVRCDL</sequence>
<dbReference type="PROSITE" id="PS50089">
    <property type="entry name" value="ZF_RING_2"/>
    <property type="match status" value="1"/>
</dbReference>
<dbReference type="InterPro" id="IPR013083">
    <property type="entry name" value="Znf_RING/FYVE/PHD"/>
</dbReference>
<evidence type="ECO:0000313" key="6">
    <source>
        <dbReference type="Proteomes" id="UP001209878"/>
    </source>
</evidence>
<organism evidence="5 6">
    <name type="scientific">Ridgeia piscesae</name>
    <name type="common">Tubeworm</name>
    <dbReference type="NCBI Taxonomy" id="27915"/>
    <lineage>
        <taxon>Eukaryota</taxon>
        <taxon>Metazoa</taxon>
        <taxon>Spiralia</taxon>
        <taxon>Lophotrochozoa</taxon>
        <taxon>Annelida</taxon>
        <taxon>Polychaeta</taxon>
        <taxon>Sedentaria</taxon>
        <taxon>Canalipalpata</taxon>
        <taxon>Sabellida</taxon>
        <taxon>Siboglinidae</taxon>
        <taxon>Ridgeia</taxon>
    </lineage>
</organism>
<evidence type="ECO:0000256" key="2">
    <source>
        <dbReference type="ARBA" id="ARBA00022833"/>
    </source>
</evidence>
<name>A0AAD9KJV0_RIDPI</name>
<dbReference type="Proteomes" id="UP001209878">
    <property type="component" value="Unassembled WGS sequence"/>
</dbReference>
<comment type="caution">
    <text evidence="5">The sequence shown here is derived from an EMBL/GenBank/DDBJ whole genome shotgun (WGS) entry which is preliminary data.</text>
</comment>
<reference evidence="5" key="1">
    <citation type="journal article" date="2023" name="Mol. Biol. Evol.">
        <title>Third-Generation Sequencing Reveals the Adaptive Role of the Epigenome in Three Deep-Sea Polychaetes.</title>
        <authorList>
            <person name="Perez M."/>
            <person name="Aroh O."/>
            <person name="Sun Y."/>
            <person name="Lan Y."/>
            <person name="Juniper S.K."/>
            <person name="Young C.R."/>
            <person name="Angers B."/>
            <person name="Qian P.Y."/>
        </authorList>
    </citation>
    <scope>NUCLEOTIDE SEQUENCE</scope>
    <source>
        <strain evidence="5">R07B-5</strain>
    </source>
</reference>
<evidence type="ECO:0000259" key="4">
    <source>
        <dbReference type="PROSITE" id="PS50089"/>
    </source>
</evidence>
<keyword evidence="6" id="KW-1185">Reference proteome</keyword>